<organism evidence="3 4">
    <name type="scientific">Strongyloides venezuelensis</name>
    <name type="common">Threadworm</name>
    <dbReference type="NCBI Taxonomy" id="75913"/>
    <lineage>
        <taxon>Eukaryota</taxon>
        <taxon>Metazoa</taxon>
        <taxon>Ecdysozoa</taxon>
        <taxon>Nematoda</taxon>
        <taxon>Chromadorea</taxon>
        <taxon>Rhabditida</taxon>
        <taxon>Tylenchina</taxon>
        <taxon>Panagrolaimomorpha</taxon>
        <taxon>Strongyloidoidea</taxon>
        <taxon>Strongyloididae</taxon>
        <taxon>Strongyloides</taxon>
    </lineage>
</organism>
<name>A0A0K0FIY1_STRVS</name>
<feature type="domain" description="DUF7381" evidence="2">
    <location>
        <begin position="2"/>
        <end position="110"/>
    </location>
</feature>
<dbReference type="Pfam" id="PF24100">
    <property type="entry name" value="DUF7381"/>
    <property type="match status" value="1"/>
</dbReference>
<evidence type="ECO:0000313" key="4">
    <source>
        <dbReference type="WBParaSite" id="SVE_0885300.1"/>
    </source>
</evidence>
<dbReference type="Proteomes" id="UP000035680">
    <property type="component" value="Unassembled WGS sequence"/>
</dbReference>
<evidence type="ECO:0000259" key="2">
    <source>
        <dbReference type="Pfam" id="PF24100"/>
    </source>
</evidence>
<dbReference type="InterPro" id="IPR055805">
    <property type="entry name" value="DUF7381"/>
</dbReference>
<reference evidence="4" key="2">
    <citation type="submission" date="2015-08" db="UniProtKB">
        <authorList>
            <consortium name="WormBaseParasite"/>
        </authorList>
    </citation>
    <scope>IDENTIFICATION</scope>
</reference>
<protein>
    <submittedName>
        <fullName evidence="4">SCP domain-containing protein</fullName>
    </submittedName>
</protein>
<evidence type="ECO:0000259" key="1">
    <source>
        <dbReference type="Pfam" id="PF00188"/>
    </source>
</evidence>
<dbReference type="InterPro" id="IPR035940">
    <property type="entry name" value="CAP_sf"/>
</dbReference>
<sequence length="316" mass="37693">MIIVPYWIKIKDGTSLFEYNGRCYSTMREMIQKILHHRQINNVREVCLYNVGFMKGNKVTRTRVTFCESVLPFLDSRYRYLEYDVEKNANLYNCGRITSKNFETILQISLKSKCYIRINAPMFIGIHSSSNVKPIISPKFFCVYTPFGKHYYKRNPVFDYVWKEVWSNCKNDCYFFRNFKKTKINYWKELNRYRRACGKSFLVLHPILDALAQKRANNMAKYNTLIADENKKYDELIAYSTQAYGMFLIKILFEDAWSHNPDFDRKSARKREMARLMSSNQKYVGIGIAKKGNYVYVCMKFTSFKMYENILHGKYE</sequence>
<reference evidence="3" key="1">
    <citation type="submission" date="2014-07" db="EMBL/GenBank/DDBJ databases">
        <authorList>
            <person name="Martin A.A"/>
            <person name="De Silva N."/>
        </authorList>
    </citation>
    <scope>NUCLEOTIDE SEQUENCE</scope>
</reference>
<accession>A0A0K0FIY1</accession>
<keyword evidence="3" id="KW-1185">Reference proteome</keyword>
<proteinExistence type="predicted"/>
<dbReference type="SUPFAM" id="SSF55797">
    <property type="entry name" value="PR-1-like"/>
    <property type="match status" value="1"/>
</dbReference>
<dbReference type="WBParaSite" id="SVE_0885300.1">
    <property type="protein sequence ID" value="SVE_0885300.1"/>
    <property type="gene ID" value="SVE_0885300"/>
</dbReference>
<evidence type="ECO:0000313" key="3">
    <source>
        <dbReference type="Proteomes" id="UP000035680"/>
    </source>
</evidence>
<dbReference type="AlphaFoldDB" id="A0A0K0FIY1"/>
<dbReference type="Gene3D" id="3.40.33.10">
    <property type="entry name" value="CAP"/>
    <property type="match status" value="1"/>
</dbReference>
<dbReference type="Pfam" id="PF00188">
    <property type="entry name" value="CAP"/>
    <property type="match status" value="1"/>
</dbReference>
<feature type="domain" description="SCP" evidence="1">
    <location>
        <begin position="189"/>
        <end position="298"/>
    </location>
</feature>
<dbReference type="InterPro" id="IPR014044">
    <property type="entry name" value="CAP_dom"/>
</dbReference>